<dbReference type="AlphaFoldDB" id="A0A7E6FGI7"/>
<feature type="signal peptide" evidence="1">
    <location>
        <begin position="1"/>
        <end position="26"/>
    </location>
</feature>
<dbReference type="RefSeq" id="XP_036366848.1">
    <property type="nucleotide sequence ID" value="XM_036510955.1"/>
</dbReference>
<organism evidence="2 4">
    <name type="scientific">Octopus sinensis</name>
    <name type="common">East Asian common octopus</name>
    <dbReference type="NCBI Taxonomy" id="2607531"/>
    <lineage>
        <taxon>Eukaryota</taxon>
        <taxon>Metazoa</taxon>
        <taxon>Spiralia</taxon>
        <taxon>Lophotrochozoa</taxon>
        <taxon>Mollusca</taxon>
        <taxon>Cephalopoda</taxon>
        <taxon>Coleoidea</taxon>
        <taxon>Octopodiformes</taxon>
        <taxon>Octopoda</taxon>
        <taxon>Incirrata</taxon>
        <taxon>Octopodidae</taxon>
        <taxon>Octopus</taxon>
    </lineage>
</organism>
<dbReference type="KEGG" id="osn:115221399"/>
<evidence type="ECO:0000313" key="2">
    <source>
        <dbReference type="Proteomes" id="UP000515154"/>
    </source>
</evidence>
<proteinExistence type="predicted"/>
<name>A0A7E6FGI7_9MOLL</name>
<feature type="chain" id="PRO_5045019870" evidence="1">
    <location>
        <begin position="27"/>
        <end position="358"/>
    </location>
</feature>
<accession>A0A7E6FGI7</accession>
<keyword evidence="1" id="KW-0732">Signal</keyword>
<dbReference type="RefSeq" id="XP_036366849.1">
    <property type="nucleotide sequence ID" value="XM_036510956.1"/>
</dbReference>
<evidence type="ECO:0000313" key="4">
    <source>
        <dbReference type="RefSeq" id="XP_036366849.1"/>
    </source>
</evidence>
<reference evidence="3 4" key="1">
    <citation type="submission" date="2025-08" db="UniProtKB">
        <authorList>
            <consortium name="RefSeq"/>
        </authorList>
    </citation>
    <scope>IDENTIFICATION</scope>
</reference>
<evidence type="ECO:0000256" key="1">
    <source>
        <dbReference type="SAM" id="SignalP"/>
    </source>
</evidence>
<gene>
    <name evidence="3 4" type="primary">LOC115221399</name>
</gene>
<sequence>MTKLLKSCTWKIVSFFVLLHPIAICGTKTAIRETTAINNSTTSLDAAYDISKLSQSKYVAQTPYIQNYSIAYAGQCGDYFLVPPNCTYEVSVNFGIHEQDLGSLYCVLTFLALGGPRRKFCLNITKIHLTEDMDIYVFEGENMEYPELYQHIIRHLTNKEGPQIFCTNTNTLSVRFEYPILKGSLSPDVEFKVIPTDDVVLMKGNDCFKNFEMDNQSFYRVVTWPDSTEHHASWGGCFLTFVRESSGTMCVQFLNFYIGKDSIDVSLTFLVGDNIPMMSLNVNSSFPNATFCTPTKLLFVELRQKVTFVKQLRDYNFVFLVTAETLENGSQTSWSVSTLLLISLTVILNFYLNGCEER</sequence>
<evidence type="ECO:0000313" key="3">
    <source>
        <dbReference type="RefSeq" id="XP_036366848.1"/>
    </source>
</evidence>
<dbReference type="Proteomes" id="UP000515154">
    <property type="component" value="Linkage group LG18"/>
</dbReference>
<keyword evidence="2" id="KW-1185">Reference proteome</keyword>
<protein>
    <submittedName>
        <fullName evidence="3 4">Uncharacterized protein LOC115221399</fullName>
    </submittedName>
</protein>